<comment type="similarity">
    <text evidence="8">Belongs to the binding-protein-dependent transport system permease family.</text>
</comment>
<reference evidence="10" key="1">
    <citation type="journal article" date="2016" name="Genome Announc.">
        <title>Draft Genome Sequence of the Syntrophic Lactate-Degrading Bacterium Tepidanaerobacter syntrophicus JLT.</title>
        <authorList>
            <person name="Matsuura N."/>
            <person name="Ohashi A."/>
            <person name="Tourlousse D.M."/>
            <person name="Sekiguchi Y."/>
        </authorList>
    </citation>
    <scope>NUCLEOTIDE SEQUENCE [LARGE SCALE GENOMIC DNA]</scope>
    <source>
        <strain evidence="10">JL</strain>
    </source>
</reference>
<dbReference type="GO" id="GO:0006865">
    <property type="term" value="P:amino acid transport"/>
    <property type="evidence" value="ECO:0007669"/>
    <property type="project" value="UniProtKB-KW"/>
</dbReference>
<evidence type="ECO:0000256" key="6">
    <source>
        <dbReference type="ARBA" id="ARBA00022989"/>
    </source>
</evidence>
<keyword evidence="3" id="KW-1003">Cell membrane</keyword>
<dbReference type="AlphaFoldDB" id="A0A0U9HGJ8"/>
<sequence>MGLMNSSAIKVFKSIPYLLEGVGITLEITVIALALGTVAGLLLALCRVYGGTILHTFALFYSRIIRSLPLLVILFMLYFLGSEVVNIPAFWAVVIGLAIHTSAYQIEIFRGALQSISKGQMEAALALGMSKYQSIFAVILPQSLRRAIPYWANEASIVLKDSSMAYVLGIAELMRRSEYVSARTAQPMLTYIVSGLIYLILTYAFTRSMSKIEIKVKIPGLER</sequence>
<evidence type="ECO:0000313" key="11">
    <source>
        <dbReference type="Proteomes" id="UP000062160"/>
    </source>
</evidence>
<proteinExistence type="inferred from homology"/>
<dbReference type="EMBL" id="DF977002">
    <property type="protein sequence ID" value="GAQ25638.1"/>
    <property type="molecule type" value="Genomic_DNA"/>
</dbReference>
<feature type="domain" description="ABC transmembrane type-1" evidence="9">
    <location>
        <begin position="22"/>
        <end position="209"/>
    </location>
</feature>
<evidence type="ECO:0000256" key="2">
    <source>
        <dbReference type="ARBA" id="ARBA00022448"/>
    </source>
</evidence>
<evidence type="ECO:0000256" key="7">
    <source>
        <dbReference type="ARBA" id="ARBA00023136"/>
    </source>
</evidence>
<dbReference type="InterPro" id="IPR010065">
    <property type="entry name" value="AA_ABC_transptr_permease_3TM"/>
</dbReference>
<keyword evidence="2 8" id="KW-0813">Transport</keyword>
<dbReference type="SUPFAM" id="SSF161098">
    <property type="entry name" value="MetI-like"/>
    <property type="match status" value="1"/>
</dbReference>
<feature type="transmembrane region" description="Helical" evidence="8">
    <location>
        <begin position="188"/>
        <end position="206"/>
    </location>
</feature>
<dbReference type="PROSITE" id="PS50928">
    <property type="entry name" value="ABC_TM1"/>
    <property type="match status" value="1"/>
</dbReference>
<organism evidence="10">
    <name type="scientific">Tepidanaerobacter syntrophicus</name>
    <dbReference type="NCBI Taxonomy" id="224999"/>
    <lineage>
        <taxon>Bacteria</taxon>
        <taxon>Bacillati</taxon>
        <taxon>Bacillota</taxon>
        <taxon>Clostridia</taxon>
        <taxon>Thermosediminibacterales</taxon>
        <taxon>Tepidanaerobacteraceae</taxon>
        <taxon>Tepidanaerobacter</taxon>
    </lineage>
</organism>
<evidence type="ECO:0000256" key="3">
    <source>
        <dbReference type="ARBA" id="ARBA00022475"/>
    </source>
</evidence>
<keyword evidence="11" id="KW-1185">Reference proteome</keyword>
<dbReference type="InterPro" id="IPR043429">
    <property type="entry name" value="ArtM/GltK/GlnP/TcyL/YhdX-like"/>
</dbReference>
<comment type="subcellular location">
    <subcellularLocation>
        <location evidence="1 8">Cell membrane</location>
        <topology evidence="1 8">Multi-pass membrane protein</topology>
    </subcellularLocation>
</comment>
<keyword evidence="7 8" id="KW-0472">Membrane</keyword>
<evidence type="ECO:0000256" key="5">
    <source>
        <dbReference type="ARBA" id="ARBA00022970"/>
    </source>
</evidence>
<accession>A0A0U9HGJ8</accession>
<dbReference type="STRING" id="224999.GCA_001485475_01674"/>
<dbReference type="Pfam" id="PF00528">
    <property type="entry name" value="BPD_transp_1"/>
    <property type="match status" value="1"/>
</dbReference>
<feature type="transmembrane region" description="Helical" evidence="8">
    <location>
        <begin position="58"/>
        <end position="79"/>
    </location>
</feature>
<dbReference type="CDD" id="cd06261">
    <property type="entry name" value="TM_PBP2"/>
    <property type="match status" value="1"/>
</dbReference>
<dbReference type="Proteomes" id="UP000062160">
    <property type="component" value="Unassembled WGS sequence"/>
</dbReference>
<dbReference type="GO" id="GO:0022857">
    <property type="term" value="F:transmembrane transporter activity"/>
    <property type="evidence" value="ECO:0007669"/>
    <property type="project" value="InterPro"/>
</dbReference>
<evidence type="ECO:0000256" key="4">
    <source>
        <dbReference type="ARBA" id="ARBA00022692"/>
    </source>
</evidence>
<protein>
    <submittedName>
        <fullName evidence="10">Polar amino acid transport system permease protein</fullName>
    </submittedName>
</protein>
<dbReference type="RefSeq" id="WP_059033040.1">
    <property type="nucleotide sequence ID" value="NZ_DF977002.1"/>
</dbReference>
<dbReference type="PANTHER" id="PTHR30614">
    <property type="entry name" value="MEMBRANE COMPONENT OF AMINO ACID ABC TRANSPORTER"/>
    <property type="match status" value="1"/>
</dbReference>
<feature type="transmembrane region" description="Helical" evidence="8">
    <location>
        <begin position="85"/>
        <end position="104"/>
    </location>
</feature>
<dbReference type="GO" id="GO:0043190">
    <property type="term" value="C:ATP-binding cassette (ABC) transporter complex"/>
    <property type="evidence" value="ECO:0007669"/>
    <property type="project" value="InterPro"/>
</dbReference>
<evidence type="ECO:0000256" key="1">
    <source>
        <dbReference type="ARBA" id="ARBA00004651"/>
    </source>
</evidence>
<evidence type="ECO:0000259" key="9">
    <source>
        <dbReference type="PROSITE" id="PS50928"/>
    </source>
</evidence>
<dbReference type="Gene3D" id="1.10.3720.10">
    <property type="entry name" value="MetI-like"/>
    <property type="match status" value="1"/>
</dbReference>
<keyword evidence="4 8" id="KW-0812">Transmembrane</keyword>
<feature type="transmembrane region" description="Helical" evidence="8">
    <location>
        <begin position="22"/>
        <end position="46"/>
    </location>
</feature>
<name>A0A0U9HGJ8_9FIRM</name>
<dbReference type="NCBIfam" id="TIGR01726">
    <property type="entry name" value="HEQRo_perm_3TM"/>
    <property type="match status" value="1"/>
</dbReference>
<evidence type="ECO:0000256" key="8">
    <source>
        <dbReference type="RuleBase" id="RU363032"/>
    </source>
</evidence>
<keyword evidence="6 8" id="KW-1133">Transmembrane helix</keyword>
<evidence type="ECO:0000313" key="10">
    <source>
        <dbReference type="EMBL" id="GAQ25638.1"/>
    </source>
</evidence>
<dbReference type="InterPro" id="IPR035906">
    <property type="entry name" value="MetI-like_sf"/>
</dbReference>
<dbReference type="OrthoDB" id="9787841at2"/>
<keyword evidence="5" id="KW-0029">Amino-acid transport</keyword>
<gene>
    <name evidence="10" type="ORF">TSYNT_8174</name>
</gene>
<dbReference type="PANTHER" id="PTHR30614:SF0">
    <property type="entry name" value="L-CYSTINE TRANSPORT SYSTEM PERMEASE PROTEIN TCYL"/>
    <property type="match status" value="1"/>
</dbReference>
<dbReference type="InterPro" id="IPR000515">
    <property type="entry name" value="MetI-like"/>
</dbReference>